<keyword evidence="3" id="KW-0680">Restriction system</keyword>
<dbReference type="Proteomes" id="UP000182471">
    <property type="component" value="Unassembled WGS sequence"/>
</dbReference>
<sequence length="243" mass="27888">MKQNMVISRDAVELLFLLKKNDLKYAKEIKIEKLPKGIGDLSVHFKFAFENSGVMRDGVVYIVKTMPAYDGKQITLGDIMDTGDVDEKYFIPEEKLYYTYPDVTHSDETLGKLPKEKRQTWQYLKGAKKLPRKAANVHEYLFSEGAIPMIDGEDKPARTMLISEGFFSRTTYIVKDKKTGMIRLLTAEETERIQGFPTGHTQYCDVNGEIVEMPTNKCRFMIGNALVVDLIKDIEKELDRKIK</sequence>
<dbReference type="Pfam" id="PF00145">
    <property type="entry name" value="DNA_methylase"/>
    <property type="match status" value="1"/>
</dbReference>
<name>A0A1H9UNQ5_9FIRM</name>
<dbReference type="GO" id="GO:0032259">
    <property type="term" value="P:methylation"/>
    <property type="evidence" value="ECO:0007669"/>
    <property type="project" value="UniProtKB-KW"/>
</dbReference>
<evidence type="ECO:0000256" key="2">
    <source>
        <dbReference type="ARBA" id="ARBA00022679"/>
    </source>
</evidence>
<proteinExistence type="predicted"/>
<dbReference type="InterPro" id="IPR001525">
    <property type="entry name" value="C5_MeTfrase"/>
</dbReference>
<accession>A0A1H9UNQ5</accession>
<evidence type="ECO:0000256" key="3">
    <source>
        <dbReference type="ARBA" id="ARBA00022747"/>
    </source>
</evidence>
<dbReference type="EMBL" id="FOGW01000034">
    <property type="protein sequence ID" value="SES11002.1"/>
    <property type="molecule type" value="Genomic_DNA"/>
</dbReference>
<dbReference type="GO" id="GO:0008168">
    <property type="term" value="F:methyltransferase activity"/>
    <property type="evidence" value="ECO:0007669"/>
    <property type="project" value="UniProtKB-KW"/>
</dbReference>
<dbReference type="RefSeq" id="WP_242941503.1">
    <property type="nucleotide sequence ID" value="NZ_FOGW01000034.1"/>
</dbReference>
<evidence type="ECO:0000313" key="4">
    <source>
        <dbReference type="EMBL" id="SES11002.1"/>
    </source>
</evidence>
<dbReference type="SUPFAM" id="SSF53335">
    <property type="entry name" value="S-adenosyl-L-methionine-dependent methyltransferases"/>
    <property type="match status" value="1"/>
</dbReference>
<dbReference type="GO" id="GO:0009307">
    <property type="term" value="P:DNA restriction-modification system"/>
    <property type="evidence" value="ECO:0007669"/>
    <property type="project" value="UniProtKB-KW"/>
</dbReference>
<dbReference type="AlphaFoldDB" id="A0A1H9UNQ5"/>
<evidence type="ECO:0000313" key="5">
    <source>
        <dbReference type="Proteomes" id="UP000182471"/>
    </source>
</evidence>
<dbReference type="InterPro" id="IPR029063">
    <property type="entry name" value="SAM-dependent_MTases_sf"/>
</dbReference>
<reference evidence="5" key="1">
    <citation type="submission" date="2016-10" db="EMBL/GenBank/DDBJ databases">
        <authorList>
            <person name="Varghese N."/>
            <person name="Submissions S."/>
        </authorList>
    </citation>
    <scope>NUCLEOTIDE SEQUENCE [LARGE SCALE GENOMIC DNA]</scope>
    <source>
        <strain evidence="5">S1b</strain>
    </source>
</reference>
<protein>
    <submittedName>
        <fullName evidence="4">C-5 cytosine-specific DNA methylase</fullName>
    </submittedName>
</protein>
<keyword evidence="5" id="KW-1185">Reference proteome</keyword>
<keyword evidence="2" id="KW-0808">Transferase</keyword>
<evidence type="ECO:0000256" key="1">
    <source>
        <dbReference type="ARBA" id="ARBA00022603"/>
    </source>
</evidence>
<organism evidence="4 5">
    <name type="scientific">Lachnobacterium bovis</name>
    <dbReference type="NCBI Taxonomy" id="140626"/>
    <lineage>
        <taxon>Bacteria</taxon>
        <taxon>Bacillati</taxon>
        <taxon>Bacillota</taxon>
        <taxon>Clostridia</taxon>
        <taxon>Lachnospirales</taxon>
        <taxon>Lachnospiraceae</taxon>
        <taxon>Lachnobacterium</taxon>
    </lineage>
</organism>
<keyword evidence="1 4" id="KW-0489">Methyltransferase</keyword>
<gene>
    <name evidence="4" type="ORF">SAMN02910429_02194</name>
</gene>